<dbReference type="Proteomes" id="UP000257002">
    <property type="component" value="Unassembled WGS sequence"/>
</dbReference>
<evidence type="ECO:0000313" key="3">
    <source>
        <dbReference type="EMBL" id="REJ52466.1"/>
    </source>
</evidence>
<gene>
    <name evidence="3" type="ORF">DWQ51_10895</name>
</gene>
<dbReference type="InterPro" id="IPR013096">
    <property type="entry name" value="Cupin_2"/>
</dbReference>
<feature type="domain" description="Cupin type-2" evidence="2">
    <location>
        <begin position="45"/>
        <end position="115"/>
    </location>
</feature>
<keyword evidence="1" id="KW-0479">Metal-binding</keyword>
<dbReference type="InterPro" id="IPR051610">
    <property type="entry name" value="GPI/OXD"/>
</dbReference>
<dbReference type="SUPFAM" id="SSF51182">
    <property type="entry name" value="RmlC-like cupins"/>
    <property type="match status" value="1"/>
</dbReference>
<dbReference type="GO" id="GO:0046872">
    <property type="term" value="F:metal ion binding"/>
    <property type="evidence" value="ECO:0007669"/>
    <property type="project" value="UniProtKB-KW"/>
</dbReference>
<evidence type="ECO:0000256" key="1">
    <source>
        <dbReference type="ARBA" id="ARBA00022723"/>
    </source>
</evidence>
<dbReference type="InterPro" id="IPR014710">
    <property type="entry name" value="RmlC-like_jellyroll"/>
</dbReference>
<dbReference type="PANTHER" id="PTHR35848:SF9">
    <property type="entry name" value="SLL1358 PROTEIN"/>
    <property type="match status" value="1"/>
</dbReference>
<protein>
    <submittedName>
        <fullName evidence="3">Cupin domain-containing protein</fullName>
    </submittedName>
</protein>
<accession>A0A3E0LYM1</accession>
<comment type="caution">
    <text evidence="3">The sequence shown here is derived from an EMBL/GenBank/DDBJ whole genome shotgun (WGS) entry which is preliminary data.</text>
</comment>
<dbReference type="PANTHER" id="PTHR35848">
    <property type="entry name" value="OXALATE-BINDING PROTEIN"/>
    <property type="match status" value="1"/>
</dbReference>
<organism evidence="3 4">
    <name type="scientific">Microcystis wesenbergii TW10</name>
    <dbReference type="NCBI Taxonomy" id="2060474"/>
    <lineage>
        <taxon>Bacteria</taxon>
        <taxon>Bacillati</taxon>
        <taxon>Cyanobacteriota</taxon>
        <taxon>Cyanophyceae</taxon>
        <taxon>Oscillatoriophycideae</taxon>
        <taxon>Chroococcales</taxon>
        <taxon>Microcystaceae</taxon>
        <taxon>Microcystis</taxon>
    </lineage>
</organism>
<dbReference type="Pfam" id="PF07883">
    <property type="entry name" value="Cupin_2"/>
    <property type="match status" value="1"/>
</dbReference>
<proteinExistence type="predicted"/>
<reference evidence="3 4" key="1">
    <citation type="submission" date="2017-10" db="EMBL/GenBank/DDBJ databases">
        <title>A large-scale comparative metagenomic study reveals the eutrophication-driven functional interactions in six Microcystis-epibionts communities.</title>
        <authorList>
            <person name="Li Q."/>
            <person name="Lin F."/>
        </authorList>
    </citation>
    <scope>NUCLEOTIDE SEQUENCE [LARGE SCALE GENOMIC DNA]</scope>
    <source>
        <strain evidence="3">TW10</strain>
    </source>
</reference>
<dbReference type="EMBL" id="QQWD01000010">
    <property type="protein sequence ID" value="REJ52466.1"/>
    <property type="molecule type" value="Genomic_DNA"/>
</dbReference>
<evidence type="ECO:0000259" key="2">
    <source>
        <dbReference type="Pfam" id="PF07883"/>
    </source>
</evidence>
<dbReference type="Gene3D" id="2.60.120.10">
    <property type="entry name" value="Jelly Rolls"/>
    <property type="match status" value="1"/>
</dbReference>
<sequence length="153" mass="17022">MIIDPKNVPGDTKTYYPAPFQYLVAGRIKQALGKAVGMKTLGVTLITLPSGGCSTLRHWHLQQDEFVYIIEGEVTLIDTAGEHLLKPGMRAGFPAGQEDGHQLINKSNSNAVLLQINHKTPNQEIYYPDDDIFFKEVSDGWIVTHKDGTLWES</sequence>
<evidence type="ECO:0000313" key="4">
    <source>
        <dbReference type="Proteomes" id="UP000257002"/>
    </source>
</evidence>
<dbReference type="InterPro" id="IPR011051">
    <property type="entry name" value="RmlC_Cupin_sf"/>
</dbReference>
<name>A0A3E0LYM1_9CHRO</name>
<dbReference type="CDD" id="cd02224">
    <property type="entry name" value="cupin_SPO2919-like"/>
    <property type="match status" value="1"/>
</dbReference>
<dbReference type="AlphaFoldDB" id="A0A3E0LYM1"/>